<keyword evidence="1" id="KW-0596">Phosphopantetheine</keyword>
<evidence type="ECO:0000256" key="4">
    <source>
        <dbReference type="SAM" id="MobiDB-lite"/>
    </source>
</evidence>
<dbReference type="InterPro" id="IPR036291">
    <property type="entry name" value="NAD(P)-bd_dom_sf"/>
</dbReference>
<dbReference type="CDD" id="cd05930">
    <property type="entry name" value="A_NRPS"/>
    <property type="match status" value="1"/>
</dbReference>
<dbReference type="NCBIfam" id="TIGR01746">
    <property type="entry name" value="Thioester-redct"/>
    <property type="match status" value="1"/>
</dbReference>
<dbReference type="FunFam" id="3.40.50.980:FF:000001">
    <property type="entry name" value="Non-ribosomal peptide synthetase"/>
    <property type="match status" value="1"/>
</dbReference>
<dbReference type="Gene3D" id="3.30.300.30">
    <property type="match status" value="1"/>
</dbReference>
<dbReference type="InterPro" id="IPR020806">
    <property type="entry name" value="PKS_PP-bd"/>
</dbReference>
<keyword evidence="2" id="KW-0597">Phosphoprotein</keyword>
<dbReference type="NCBIfam" id="TIGR01733">
    <property type="entry name" value="AA-adenyl-dom"/>
    <property type="match status" value="1"/>
</dbReference>
<gene>
    <name evidence="6" type="primary">mxcG</name>
    <name evidence="6" type="ordered locus">sce3888</name>
</gene>
<dbReference type="SUPFAM" id="SSF52777">
    <property type="entry name" value="CoA-dependent acyltransferases"/>
    <property type="match status" value="2"/>
</dbReference>
<accession>A9EPS4</accession>
<dbReference type="Pfam" id="PF00501">
    <property type="entry name" value="AMP-binding"/>
    <property type="match status" value="1"/>
</dbReference>
<dbReference type="InterPro" id="IPR023213">
    <property type="entry name" value="CAT-like_dom_sf"/>
</dbReference>
<keyword evidence="3" id="KW-0436">Ligase</keyword>
<dbReference type="RefSeq" id="WP_012236518.1">
    <property type="nucleotide sequence ID" value="NC_010162.1"/>
</dbReference>
<dbReference type="Pfam" id="PF07993">
    <property type="entry name" value="NAD_binding_4"/>
    <property type="match status" value="1"/>
</dbReference>
<dbReference type="InterPro" id="IPR009081">
    <property type="entry name" value="PP-bd_ACP"/>
</dbReference>
<dbReference type="Gene3D" id="3.30.559.30">
    <property type="entry name" value="Nonribosomal peptide synthetase, condensation domain"/>
    <property type="match status" value="1"/>
</dbReference>
<feature type="domain" description="Carrier" evidence="5">
    <location>
        <begin position="989"/>
        <end position="1064"/>
    </location>
</feature>
<dbReference type="SMART" id="SM00823">
    <property type="entry name" value="PKS_PP"/>
    <property type="match status" value="1"/>
</dbReference>
<evidence type="ECO:0000256" key="2">
    <source>
        <dbReference type="ARBA" id="ARBA00022553"/>
    </source>
</evidence>
<dbReference type="InterPro" id="IPR001242">
    <property type="entry name" value="Condensation_dom"/>
</dbReference>
<organism evidence="6 7">
    <name type="scientific">Sorangium cellulosum (strain So ce56)</name>
    <name type="common">Polyangium cellulosum (strain So ce56)</name>
    <dbReference type="NCBI Taxonomy" id="448385"/>
    <lineage>
        <taxon>Bacteria</taxon>
        <taxon>Pseudomonadati</taxon>
        <taxon>Myxococcota</taxon>
        <taxon>Polyangia</taxon>
        <taxon>Polyangiales</taxon>
        <taxon>Polyangiaceae</taxon>
        <taxon>Sorangium</taxon>
    </lineage>
</organism>
<dbReference type="Gene3D" id="3.40.50.720">
    <property type="entry name" value="NAD(P)-binding Rossmann-like Domain"/>
    <property type="match status" value="1"/>
</dbReference>
<evidence type="ECO:0000313" key="6">
    <source>
        <dbReference type="EMBL" id="CAN94048.1"/>
    </source>
</evidence>
<dbReference type="Pfam" id="PF00550">
    <property type="entry name" value="PP-binding"/>
    <property type="match status" value="1"/>
</dbReference>
<name>A9EPS4_SORC5</name>
<dbReference type="EMBL" id="AM746676">
    <property type="protein sequence ID" value="CAN94048.1"/>
    <property type="molecule type" value="Genomic_DNA"/>
</dbReference>
<dbReference type="InterPro" id="IPR036736">
    <property type="entry name" value="ACP-like_sf"/>
</dbReference>
<dbReference type="CDD" id="cd05235">
    <property type="entry name" value="SDR_e1"/>
    <property type="match status" value="1"/>
</dbReference>
<evidence type="ECO:0000313" key="7">
    <source>
        <dbReference type="Proteomes" id="UP000002139"/>
    </source>
</evidence>
<dbReference type="NCBIfam" id="NF038078">
    <property type="entry name" value="NRPS_MxcG"/>
    <property type="match status" value="1"/>
</dbReference>
<evidence type="ECO:0000256" key="1">
    <source>
        <dbReference type="ARBA" id="ARBA00022450"/>
    </source>
</evidence>
<dbReference type="InterPro" id="IPR013120">
    <property type="entry name" value="FAR_NAD-bd"/>
</dbReference>
<evidence type="ECO:0000256" key="3">
    <source>
        <dbReference type="ARBA" id="ARBA00022598"/>
    </source>
</evidence>
<dbReference type="GO" id="GO:0016874">
    <property type="term" value="F:ligase activity"/>
    <property type="evidence" value="ECO:0007669"/>
    <property type="project" value="UniProtKB-KW"/>
</dbReference>
<dbReference type="PANTHER" id="PTHR44845">
    <property type="entry name" value="CARRIER DOMAIN-CONTAINING PROTEIN"/>
    <property type="match status" value="1"/>
</dbReference>
<dbReference type="SUPFAM" id="SSF47336">
    <property type="entry name" value="ACP-like"/>
    <property type="match status" value="1"/>
</dbReference>
<evidence type="ECO:0000259" key="5">
    <source>
        <dbReference type="PROSITE" id="PS50075"/>
    </source>
</evidence>
<dbReference type="Pfam" id="PF00668">
    <property type="entry name" value="Condensation"/>
    <property type="match status" value="1"/>
</dbReference>
<proteinExistence type="predicted"/>
<dbReference type="InterPro" id="IPR010071">
    <property type="entry name" value="AA_adenyl_dom"/>
</dbReference>
<dbReference type="SUPFAM" id="SSF51735">
    <property type="entry name" value="NAD(P)-binding Rossmann-fold domains"/>
    <property type="match status" value="1"/>
</dbReference>
<dbReference type="KEGG" id="scl:sce3888"/>
<dbReference type="STRING" id="448385.sce3888"/>
<dbReference type="GO" id="GO:0031177">
    <property type="term" value="F:phosphopantetheine binding"/>
    <property type="evidence" value="ECO:0007669"/>
    <property type="project" value="InterPro"/>
</dbReference>
<dbReference type="Gene3D" id="2.30.38.10">
    <property type="entry name" value="Luciferase, Domain 3"/>
    <property type="match status" value="1"/>
</dbReference>
<dbReference type="InterPro" id="IPR010080">
    <property type="entry name" value="Thioester_reductase-like_dom"/>
</dbReference>
<dbReference type="Proteomes" id="UP000002139">
    <property type="component" value="Chromosome"/>
</dbReference>
<dbReference type="CDD" id="cd19533">
    <property type="entry name" value="starter-C_NRPS"/>
    <property type="match status" value="1"/>
</dbReference>
<sequence>MVAPQDARWPLSAAQHGIWLGQQLDPASPVYNAGECVEICGALDLATLEAAIRQAASEAEALHVRFTSEADGPRQRLDLSPDFPVHRVDVGAAPDAFTAAEAWMREDLARPVDLARGPLFTEALFTAGPDRLFWYQRAHHIALDGYGFSLIARRVAEIYTARVEGRSSEGGAFGSLRRVVDEDLAYRASPDLERDRAFWTQRFADRPEPVSLGDEPAPASRACLRRTASLAPSTVDRLKDVARQAKATWPDVVIAATAAYVHRLTGAPEIVLGLPVMGRLGSVSLRIPGMVMNIVPLRVPVAEGASLADVARQVASELAAIRPHLRYRYEQLRRDLKLIGGGRRLFGPVVNIMPFDYDLRFAGHRGVAHNISAGPVEDLSFGVYARSDGRGPRLDLDANPACYGDDDLSAHQRRFLAFLEAVAEAPEQALDRAEIDLPRAAARAPGAQAVATEQPGALLDGGPLPAPARPVVEQIALRARERPDATAIQHGLERVTYGELDLAARRLAARLAALGAGPDTLVAVLLPRSVGAITAILGALYAGAGYLPLDPDGPQPRTTAILDDARPAIIVTTSPHAAKVGSDRAARLVLLDEAIHGAPARALVQGAEEHLAYVIYTSGSTGRPNGVMIERGALAHFVAAATHRYDLRRDDRVLQFAPLHFDASVEEIFLTLCAGAALVLRTDEMLQSVPRLLDACERHRITVLDLPTAFWHELAYGLSTGAASLPESVRTVIIGGEAALPERVERFRRAVGRRARLLNTYGPTEATVVASAATLSGGDAPDEAPDDRHEAPIGTPLPGVRAAIIDTRTHTHARGRLAPRGAVGELHLIGPGLARGYLGRPDLDAARFVVLDQLEGRPRAYRTGDLVLQRADGQMVFVGRVDDELKISGHRVDPLEIEAALLRHPSVREAAVIGHASAGGGKRLSAFLVAGDPAPSPAELRRHARSLLPAAAVPSAFVLTDRLPRTSSGKIDRKALREAPIAAAAEPPAAATALERQLLQVWEQVLGVSGLSAHDDFFERGGQSLQTIQVANRLSVDLGREIPVAMVFRHPTVAALARALDEAQGAAAAAQTSGEPPGAMLADAELPEDVVPRSLVWSGGGGRPRQIVLTGASGFVGAHLLHELLAQTDATVVCLVRAESEAHAAERIRQALSKQRLPVGGIDARVLAVPADLTQPRLGLSAARFGQLAAECDAIYHNAAVVSLVRDYRSLRAANVIGTREALRLAAAVRPKPLHHVSTLAVAPGIAASPEVAEEFVPPHPGLRDGYQQSKWAAERLVQQAAERGLPVAVYRLGRVVGAPDAGVVNEQDLVFRLLRAGIPAGVLPDLDVREVWTPVDYVGRAIVHLSLTAQATGAVVNVAPAPEVRLTELFDWARDYGYPVERRPVAAWRARLKDGADAADSATLAFFDLQSAPADGEATFGIGRVRCDNLERGLAGTGITCPPIDRALLHRYLDRCVEEGLLPPPSSAARRAPRPA</sequence>
<dbReference type="SUPFAM" id="SSF56801">
    <property type="entry name" value="Acetyl-CoA synthetase-like"/>
    <property type="match status" value="1"/>
</dbReference>
<dbReference type="InterPro" id="IPR000873">
    <property type="entry name" value="AMP-dep_synth/lig_dom"/>
</dbReference>
<dbReference type="BioCyc" id="SCEL448385:SCE_RS19935-MONOMER"/>
<dbReference type="Pfam" id="PF13193">
    <property type="entry name" value="AMP-binding_C"/>
    <property type="match status" value="1"/>
</dbReference>
<dbReference type="InterPro" id="IPR045851">
    <property type="entry name" value="AMP-bd_C_sf"/>
</dbReference>
<keyword evidence="7" id="KW-1185">Reference proteome</keyword>
<dbReference type="Gene3D" id="3.30.559.10">
    <property type="entry name" value="Chloramphenicol acetyltransferase-like domain"/>
    <property type="match status" value="1"/>
</dbReference>
<dbReference type="eggNOG" id="COG1020">
    <property type="taxonomic scope" value="Bacteria"/>
</dbReference>
<dbReference type="Gene3D" id="1.10.1200.10">
    <property type="entry name" value="ACP-like"/>
    <property type="match status" value="1"/>
</dbReference>
<feature type="region of interest" description="Disordered" evidence="4">
    <location>
        <begin position="775"/>
        <end position="795"/>
    </location>
</feature>
<reference evidence="6 7" key="1">
    <citation type="journal article" date="2007" name="Nat. Biotechnol.">
        <title>Complete genome sequence of the myxobacterium Sorangium cellulosum.</title>
        <authorList>
            <person name="Schneiker S."/>
            <person name="Perlova O."/>
            <person name="Kaiser O."/>
            <person name="Gerth K."/>
            <person name="Alici A."/>
            <person name="Altmeyer M.O."/>
            <person name="Bartels D."/>
            <person name="Bekel T."/>
            <person name="Beyer S."/>
            <person name="Bode E."/>
            <person name="Bode H.B."/>
            <person name="Bolten C.J."/>
            <person name="Choudhuri J.V."/>
            <person name="Doss S."/>
            <person name="Elnakady Y.A."/>
            <person name="Frank B."/>
            <person name="Gaigalat L."/>
            <person name="Goesmann A."/>
            <person name="Groeger C."/>
            <person name="Gross F."/>
            <person name="Jelsbak L."/>
            <person name="Jelsbak L."/>
            <person name="Kalinowski J."/>
            <person name="Kegler C."/>
            <person name="Knauber T."/>
            <person name="Konietzny S."/>
            <person name="Kopp M."/>
            <person name="Krause L."/>
            <person name="Krug D."/>
            <person name="Linke B."/>
            <person name="Mahmud T."/>
            <person name="Martinez-Arias R."/>
            <person name="McHardy A.C."/>
            <person name="Merai M."/>
            <person name="Meyer F."/>
            <person name="Mormann S."/>
            <person name="Munoz-Dorado J."/>
            <person name="Perez J."/>
            <person name="Pradella S."/>
            <person name="Rachid S."/>
            <person name="Raddatz G."/>
            <person name="Rosenau F."/>
            <person name="Rueckert C."/>
            <person name="Sasse F."/>
            <person name="Scharfe M."/>
            <person name="Schuster S.C."/>
            <person name="Suen G."/>
            <person name="Treuner-Lange A."/>
            <person name="Velicer G.J."/>
            <person name="Vorholter F.-J."/>
            <person name="Weissman K.J."/>
            <person name="Welch R.D."/>
            <person name="Wenzel S.C."/>
            <person name="Whitworth D.E."/>
            <person name="Wilhelm S."/>
            <person name="Wittmann C."/>
            <person name="Bloecker H."/>
            <person name="Puehler A."/>
            <person name="Mueller R."/>
        </authorList>
    </citation>
    <scope>NUCLEOTIDE SEQUENCE [LARGE SCALE GENOMIC DNA]</scope>
    <source>
        <strain evidence="7">So ce56</strain>
    </source>
</reference>
<dbReference type="HOGENOM" id="CLU_000022_2_4_7"/>
<dbReference type="PANTHER" id="PTHR44845:SF6">
    <property type="entry name" value="BETA-ALANINE-ACTIVATING ENZYME"/>
    <property type="match status" value="1"/>
</dbReference>
<dbReference type="PROSITE" id="PS50075">
    <property type="entry name" value="CARRIER"/>
    <property type="match status" value="1"/>
</dbReference>
<dbReference type="InterPro" id="IPR025110">
    <property type="entry name" value="AMP-bd_C"/>
</dbReference>
<dbReference type="Gene3D" id="3.40.50.980">
    <property type="match status" value="2"/>
</dbReference>
<dbReference type="OrthoDB" id="9757540at2"/>
<dbReference type="eggNOG" id="COG3320">
    <property type="taxonomic scope" value="Bacteria"/>
</dbReference>
<protein>
    <submittedName>
        <fullName evidence="6">Nonribosomal peptide synthetase</fullName>
    </submittedName>
</protein>